<keyword evidence="5" id="KW-0833">Ubl conjugation pathway</keyword>
<feature type="transmembrane region" description="Helical" evidence="11">
    <location>
        <begin position="250"/>
        <end position="271"/>
    </location>
</feature>
<dbReference type="WBParaSite" id="PTRK_0001604400.1">
    <property type="protein sequence ID" value="PTRK_0001604400.1"/>
    <property type="gene ID" value="PTRK_0001604400"/>
</dbReference>
<dbReference type="GO" id="GO:1904294">
    <property type="term" value="P:positive regulation of ERAD pathway"/>
    <property type="evidence" value="ECO:0007669"/>
    <property type="project" value="InterPro"/>
</dbReference>
<accession>A0A0N5A334</accession>
<dbReference type="PROSITE" id="PS50089">
    <property type="entry name" value="ZF_RING_2"/>
    <property type="match status" value="1"/>
</dbReference>
<dbReference type="InterPro" id="IPR001841">
    <property type="entry name" value="Znf_RING"/>
</dbReference>
<dbReference type="SUPFAM" id="SSF57850">
    <property type="entry name" value="RING/U-box"/>
    <property type="match status" value="1"/>
</dbReference>
<feature type="compositionally biased region" description="Polar residues" evidence="10">
    <location>
        <begin position="117"/>
        <end position="126"/>
    </location>
</feature>
<evidence type="ECO:0000256" key="10">
    <source>
        <dbReference type="SAM" id="MobiDB-lite"/>
    </source>
</evidence>
<proteinExistence type="predicted"/>
<feature type="transmembrane region" description="Helical" evidence="11">
    <location>
        <begin position="358"/>
        <end position="377"/>
    </location>
</feature>
<feature type="transmembrane region" description="Helical" evidence="11">
    <location>
        <begin position="199"/>
        <end position="219"/>
    </location>
</feature>
<evidence type="ECO:0000256" key="7">
    <source>
        <dbReference type="ARBA" id="ARBA00022989"/>
    </source>
</evidence>
<evidence type="ECO:0000313" key="13">
    <source>
        <dbReference type="Proteomes" id="UP000038045"/>
    </source>
</evidence>
<feature type="compositionally biased region" description="Basic and acidic residues" evidence="10">
    <location>
        <begin position="102"/>
        <end position="114"/>
    </location>
</feature>
<dbReference type="Proteomes" id="UP000038045">
    <property type="component" value="Unplaced"/>
</dbReference>
<feature type="transmembrane region" description="Helical" evidence="11">
    <location>
        <begin position="291"/>
        <end position="313"/>
    </location>
</feature>
<dbReference type="PROSITE" id="PS00518">
    <property type="entry name" value="ZF_RING_1"/>
    <property type="match status" value="1"/>
</dbReference>
<feature type="region of interest" description="Disordered" evidence="10">
    <location>
        <begin position="96"/>
        <end position="131"/>
    </location>
</feature>
<keyword evidence="6" id="KW-0862">Zinc</keyword>
<keyword evidence="8 11" id="KW-0472">Membrane</keyword>
<organism evidence="13 14">
    <name type="scientific">Parastrongyloides trichosuri</name>
    <name type="common">Possum-specific nematode worm</name>
    <dbReference type="NCBI Taxonomy" id="131310"/>
    <lineage>
        <taxon>Eukaryota</taxon>
        <taxon>Metazoa</taxon>
        <taxon>Ecdysozoa</taxon>
        <taxon>Nematoda</taxon>
        <taxon>Chromadorea</taxon>
        <taxon>Rhabditida</taxon>
        <taxon>Tylenchina</taxon>
        <taxon>Panagrolaimomorpha</taxon>
        <taxon>Strongyloidoidea</taxon>
        <taxon>Strongyloididae</taxon>
        <taxon>Parastrongyloides</taxon>
    </lineage>
</organism>
<evidence type="ECO:0000256" key="9">
    <source>
        <dbReference type="PROSITE-ProRule" id="PRU00175"/>
    </source>
</evidence>
<dbReference type="InterPro" id="IPR044235">
    <property type="entry name" value="RNFT1/2"/>
</dbReference>
<dbReference type="GO" id="GO:0061630">
    <property type="term" value="F:ubiquitin protein ligase activity"/>
    <property type="evidence" value="ECO:0007669"/>
    <property type="project" value="InterPro"/>
</dbReference>
<dbReference type="InterPro" id="IPR013083">
    <property type="entry name" value="Znf_RING/FYVE/PHD"/>
</dbReference>
<evidence type="ECO:0000256" key="5">
    <source>
        <dbReference type="ARBA" id="ARBA00022786"/>
    </source>
</evidence>
<evidence type="ECO:0000256" key="2">
    <source>
        <dbReference type="ARBA" id="ARBA00022692"/>
    </source>
</evidence>
<dbReference type="InterPro" id="IPR017907">
    <property type="entry name" value="Znf_RING_CS"/>
</dbReference>
<evidence type="ECO:0000256" key="8">
    <source>
        <dbReference type="ARBA" id="ARBA00023136"/>
    </source>
</evidence>
<evidence type="ECO:0000256" key="11">
    <source>
        <dbReference type="SAM" id="Phobius"/>
    </source>
</evidence>
<name>A0A0N5A334_PARTI</name>
<evidence type="ECO:0000256" key="4">
    <source>
        <dbReference type="ARBA" id="ARBA00022771"/>
    </source>
</evidence>
<keyword evidence="2 11" id="KW-0812">Transmembrane</keyword>
<dbReference type="GO" id="GO:0008270">
    <property type="term" value="F:zinc ion binding"/>
    <property type="evidence" value="ECO:0007669"/>
    <property type="project" value="UniProtKB-KW"/>
</dbReference>
<dbReference type="GO" id="GO:0016020">
    <property type="term" value="C:membrane"/>
    <property type="evidence" value="ECO:0007669"/>
    <property type="project" value="UniProtKB-SubCell"/>
</dbReference>
<dbReference type="Pfam" id="PF13639">
    <property type="entry name" value="zf-RING_2"/>
    <property type="match status" value="1"/>
</dbReference>
<evidence type="ECO:0000313" key="14">
    <source>
        <dbReference type="WBParaSite" id="PTRK_0001604400.1"/>
    </source>
</evidence>
<comment type="subcellular location">
    <subcellularLocation>
        <location evidence="1">Membrane</location>
        <topology evidence="1">Multi-pass membrane protein</topology>
    </subcellularLocation>
</comment>
<feature type="domain" description="RING-type" evidence="12">
    <location>
        <begin position="408"/>
        <end position="446"/>
    </location>
</feature>
<dbReference type="SMART" id="SM00184">
    <property type="entry name" value="RING"/>
    <property type="match status" value="1"/>
</dbReference>
<protein>
    <submittedName>
        <fullName evidence="14">RING-type domain-containing protein</fullName>
    </submittedName>
</protein>
<dbReference type="AlphaFoldDB" id="A0A0N5A334"/>
<dbReference type="PANTHER" id="PTHR15860:SF0">
    <property type="entry name" value="LP20373P"/>
    <property type="match status" value="1"/>
</dbReference>
<dbReference type="PANTHER" id="PTHR15860">
    <property type="entry name" value="UNCHARACTERIZED RING FINGER-CONTAINING PROTEIN"/>
    <property type="match status" value="1"/>
</dbReference>
<evidence type="ECO:0000259" key="12">
    <source>
        <dbReference type="PROSITE" id="PS50089"/>
    </source>
</evidence>
<evidence type="ECO:0000256" key="3">
    <source>
        <dbReference type="ARBA" id="ARBA00022723"/>
    </source>
</evidence>
<reference evidence="14" key="1">
    <citation type="submission" date="2017-02" db="UniProtKB">
        <authorList>
            <consortium name="WormBaseParasite"/>
        </authorList>
    </citation>
    <scope>IDENTIFICATION</scope>
</reference>
<dbReference type="Gene3D" id="3.30.40.10">
    <property type="entry name" value="Zinc/RING finger domain, C3HC4 (zinc finger)"/>
    <property type="match status" value="1"/>
</dbReference>
<feature type="region of interest" description="Disordered" evidence="10">
    <location>
        <begin position="1"/>
        <end position="22"/>
    </location>
</feature>
<keyword evidence="4 9" id="KW-0863">Zinc-finger</keyword>
<evidence type="ECO:0000256" key="1">
    <source>
        <dbReference type="ARBA" id="ARBA00004141"/>
    </source>
</evidence>
<evidence type="ECO:0000256" key="6">
    <source>
        <dbReference type="ARBA" id="ARBA00022833"/>
    </source>
</evidence>
<keyword evidence="13" id="KW-1185">Reference proteome</keyword>
<sequence length="468" mass="53657">MSLNQKTDTETGKITISRPSSRSSPALVALQVDQEHIHSDGYIAISVSDDTDIRDLRRNPSGVLRASSLTNISNLSSEETFISQMNHAGTVDWSLPLANRNNESDNDNRSRFSNERQNVQNISTNDQQRHNIFRDSLQSTSNDEMSPLGTSLFGFVASSLGEVYTNRGQFSSSNQPSDQGDDIHANNPRTLLQIRRNGVSHWVALALPFLALAFFKVFMDNYLNGIGLVLTVVSQKMAATKFVNKSSKKLTIFMIIGTLFRIWFCITWFQLEFMLHSIRFEDQISNWPPVNFFTTLFVTFVTDLFLIDIILIIKMMISLVPYVQPHKIRFMYQWIEMTGRIYAHILPMPQWIVFFETIFYQIGYVAIKINFSMPIFYDFWMCTKNMFSPTPFPSTKPAPEEISIDSQCGICCSPFTSPIKLDCNHIFCKECISTWLDRKDTCPLCRTMINTFKNEHKDGQTTFLHSLF</sequence>
<keyword evidence="3" id="KW-0479">Metal-binding</keyword>
<keyword evidence="7 11" id="KW-1133">Transmembrane helix</keyword>